<dbReference type="GO" id="GO:0016430">
    <property type="term" value="F:tRNA (adenine-N6)-methyltransferase activity"/>
    <property type="evidence" value="ECO:0007669"/>
    <property type="project" value="UniProtKB-UniRule"/>
</dbReference>
<dbReference type="GO" id="GO:0005737">
    <property type="term" value="C:cytoplasm"/>
    <property type="evidence" value="ECO:0007669"/>
    <property type="project" value="UniProtKB-SubCell"/>
</dbReference>
<keyword evidence="2 6" id="KW-0489">Methyltransferase</keyword>
<dbReference type="GO" id="GO:0008033">
    <property type="term" value="P:tRNA processing"/>
    <property type="evidence" value="ECO:0007669"/>
    <property type="project" value="UniProtKB-UniRule"/>
</dbReference>
<evidence type="ECO:0000256" key="6">
    <source>
        <dbReference type="HAMAP-Rule" id="MF_01872"/>
    </source>
</evidence>
<evidence type="ECO:0000256" key="4">
    <source>
        <dbReference type="ARBA" id="ARBA00022691"/>
    </source>
</evidence>
<dbReference type="AlphaFoldDB" id="A0A369YFR6"/>
<dbReference type="EMBL" id="QEPN01000011">
    <property type="protein sequence ID" value="RDE69863.1"/>
    <property type="molecule type" value="Genomic_DNA"/>
</dbReference>
<dbReference type="SUPFAM" id="SSF53335">
    <property type="entry name" value="S-adenosyl-L-methionine-dependent methyltransferases"/>
    <property type="match status" value="1"/>
</dbReference>
<comment type="function">
    <text evidence="6">Specifically methylates the adenine in position 37 of tRNA(1)(Val) (anticodon cmo5UAC).</text>
</comment>
<dbReference type="Proteomes" id="UP000253872">
    <property type="component" value="Unassembled WGS sequence"/>
</dbReference>
<dbReference type="CDD" id="cd02440">
    <property type="entry name" value="AdoMet_MTases"/>
    <property type="match status" value="1"/>
</dbReference>
<dbReference type="InterPro" id="IPR025714">
    <property type="entry name" value="Methyltranfer_dom"/>
</dbReference>
<comment type="catalytic activity">
    <reaction evidence="6">
        <text>adenosine(37) in tRNA1(Val) + S-adenosyl-L-methionine = N(6)-methyladenosine(37) in tRNA1(Val) + S-adenosyl-L-homocysteine + H(+)</text>
        <dbReference type="Rhea" id="RHEA:43160"/>
        <dbReference type="Rhea" id="RHEA-COMP:10369"/>
        <dbReference type="Rhea" id="RHEA-COMP:10370"/>
        <dbReference type="ChEBI" id="CHEBI:15378"/>
        <dbReference type="ChEBI" id="CHEBI:57856"/>
        <dbReference type="ChEBI" id="CHEBI:59789"/>
        <dbReference type="ChEBI" id="CHEBI:74411"/>
        <dbReference type="ChEBI" id="CHEBI:74449"/>
        <dbReference type="EC" id="2.1.1.223"/>
    </reaction>
</comment>
<dbReference type="HAMAP" id="MF_01872">
    <property type="entry name" value="tRNA_methyltr_YfiC"/>
    <property type="match status" value="1"/>
</dbReference>
<keyword evidence="5 6" id="KW-0819">tRNA processing</keyword>
<keyword evidence="4 6" id="KW-0949">S-adenosyl-L-methionine</keyword>
<keyword evidence="3 6" id="KW-0808">Transferase</keyword>
<dbReference type="RefSeq" id="WP_111404434.1">
    <property type="nucleotide sequence ID" value="NZ_QEPN01000011.1"/>
</dbReference>
<dbReference type="Gene3D" id="3.40.50.150">
    <property type="entry name" value="Vaccinia Virus protein VP39"/>
    <property type="match status" value="1"/>
</dbReference>
<comment type="caution">
    <text evidence="8">The sequence shown here is derived from an EMBL/GenBank/DDBJ whole genome shotgun (WGS) entry which is preliminary data.</text>
</comment>
<dbReference type="PRINTS" id="PR00507">
    <property type="entry name" value="N12N6MTFRASE"/>
</dbReference>
<evidence type="ECO:0000256" key="3">
    <source>
        <dbReference type="ARBA" id="ARBA00022679"/>
    </source>
</evidence>
<comment type="similarity">
    <text evidence="6">Belongs to the methyltransferase superfamily. tRNA (adenine-N(6)-)-methyltransferase family.</text>
</comment>
<dbReference type="InterPro" id="IPR022882">
    <property type="entry name" value="tRNA_adenine-N6_MeTrfase"/>
</dbReference>
<accession>A0A369YFR6</accession>
<gene>
    <name evidence="8" type="ORF">DPV93_10370</name>
</gene>
<dbReference type="PANTHER" id="PTHR47739:SF1">
    <property type="entry name" value="TRNA1(VAL) (ADENINE(37)-N6)-METHYLTRANSFERASE"/>
    <property type="match status" value="1"/>
</dbReference>
<dbReference type="InterPro" id="IPR002052">
    <property type="entry name" value="DNA_methylase_N6_adenine_CS"/>
</dbReference>
<name>A0A369YFR6_9PAST</name>
<dbReference type="PROSITE" id="PS00092">
    <property type="entry name" value="N6_MTASE"/>
    <property type="match status" value="1"/>
</dbReference>
<dbReference type="Pfam" id="PF13847">
    <property type="entry name" value="Methyltransf_31"/>
    <property type="match status" value="1"/>
</dbReference>
<protein>
    <recommendedName>
        <fullName evidence="6">tRNA1(Val) (adenine(37)-N6)-methyltransferase</fullName>
        <ecNumber evidence="6">2.1.1.223</ecNumber>
    </recommendedName>
    <alternativeName>
        <fullName evidence="6">tRNA m6A37 methyltransferase</fullName>
    </alternativeName>
</protein>
<dbReference type="InterPro" id="IPR050210">
    <property type="entry name" value="tRNA_Adenine-N(6)_MTase"/>
</dbReference>
<dbReference type="InterPro" id="IPR029063">
    <property type="entry name" value="SAM-dependent_MTases_sf"/>
</dbReference>
<evidence type="ECO:0000259" key="7">
    <source>
        <dbReference type="Pfam" id="PF13847"/>
    </source>
</evidence>
<sequence length="236" mass="26860">MSKPSGFQFKQFFIAHDKCAMKVNTDGILLGAIADVEGVNTVLDLGTGTGLVALMLAQRIDSNCQIHALEIEPNAYQQAKENIQRSPWADRIALRQCDVLEADYTQKFDLIVANPPYFIDSLRSPDNARDLARSAVQTHFAWLMQAQKWLNEEGKITFILPNDAAEKLLEQSQASGLFCQEICKIITKKGQAPKRWIITFTKHSQTRFERDLTVYDENNCYTDEFIQLTQAFYLKM</sequence>
<comment type="subcellular location">
    <subcellularLocation>
        <location evidence="6">Cytoplasm</location>
    </subcellularLocation>
</comment>
<proteinExistence type="inferred from homology"/>
<evidence type="ECO:0000313" key="9">
    <source>
        <dbReference type="Proteomes" id="UP000253872"/>
    </source>
</evidence>
<dbReference type="GO" id="GO:0032259">
    <property type="term" value="P:methylation"/>
    <property type="evidence" value="ECO:0007669"/>
    <property type="project" value="UniProtKB-KW"/>
</dbReference>
<keyword evidence="1 6" id="KW-0963">Cytoplasm</keyword>
<dbReference type="GO" id="GO:0003676">
    <property type="term" value="F:nucleic acid binding"/>
    <property type="evidence" value="ECO:0007669"/>
    <property type="project" value="InterPro"/>
</dbReference>
<dbReference type="EC" id="2.1.1.223" evidence="6"/>
<reference evidence="8 9" key="1">
    <citation type="submission" date="2018-05" db="EMBL/GenBank/DDBJ databases">
        <title>Draft Genome Sequences for a Diverse set of 7 Haemophilus Species.</title>
        <authorList>
            <person name="Nichols M."/>
            <person name="Topaz N."/>
            <person name="Wang X."/>
            <person name="Wang X."/>
            <person name="Boxrud D."/>
        </authorList>
    </citation>
    <scope>NUCLEOTIDE SEQUENCE [LARGE SCALE GENOMIC DNA]</scope>
    <source>
        <strain evidence="8 9">C2002001239</strain>
    </source>
</reference>
<organism evidence="8 9">
    <name type="scientific">Haemophilus sputorum</name>
    <dbReference type="NCBI Taxonomy" id="1078480"/>
    <lineage>
        <taxon>Bacteria</taxon>
        <taxon>Pseudomonadati</taxon>
        <taxon>Pseudomonadota</taxon>
        <taxon>Gammaproteobacteria</taxon>
        <taxon>Pasteurellales</taxon>
        <taxon>Pasteurellaceae</taxon>
        <taxon>Haemophilus</taxon>
    </lineage>
</organism>
<evidence type="ECO:0000256" key="1">
    <source>
        <dbReference type="ARBA" id="ARBA00022490"/>
    </source>
</evidence>
<evidence type="ECO:0000256" key="5">
    <source>
        <dbReference type="ARBA" id="ARBA00022694"/>
    </source>
</evidence>
<feature type="domain" description="Methyltransferase" evidence="7">
    <location>
        <begin position="41"/>
        <end position="176"/>
    </location>
</feature>
<dbReference type="PANTHER" id="PTHR47739">
    <property type="entry name" value="TRNA1(VAL) (ADENINE(37)-N6)-METHYLTRANSFERASE"/>
    <property type="match status" value="1"/>
</dbReference>
<evidence type="ECO:0000313" key="8">
    <source>
        <dbReference type="EMBL" id="RDE69863.1"/>
    </source>
</evidence>
<evidence type="ECO:0000256" key="2">
    <source>
        <dbReference type="ARBA" id="ARBA00022603"/>
    </source>
</evidence>
<dbReference type="STRING" id="1035839.GCA_000238795_01840"/>